<evidence type="ECO:0000313" key="1">
    <source>
        <dbReference type="EMBL" id="KAK4806368.1"/>
    </source>
</evidence>
<gene>
    <name evidence="1" type="ORF">QYF61_016218</name>
</gene>
<reference evidence="1 2" key="1">
    <citation type="journal article" date="2023" name="J. Hered.">
        <title>Chromosome-level genome of the wood stork (Mycteria americana) provides insight into avian chromosome evolution.</title>
        <authorList>
            <person name="Flamio R. Jr."/>
            <person name="Ramstad K.M."/>
        </authorList>
    </citation>
    <scope>NUCLEOTIDE SEQUENCE [LARGE SCALE GENOMIC DNA]</scope>
    <source>
        <strain evidence="1">JAX WOST 10</strain>
    </source>
</reference>
<keyword evidence="2" id="KW-1185">Reference proteome</keyword>
<comment type="caution">
    <text evidence="1">The sequence shown here is derived from an EMBL/GenBank/DDBJ whole genome shotgun (WGS) entry which is preliminary data.</text>
</comment>
<name>A0AAN7MAI9_MYCAM</name>
<evidence type="ECO:0000313" key="2">
    <source>
        <dbReference type="Proteomes" id="UP001333110"/>
    </source>
</evidence>
<proteinExistence type="predicted"/>
<protein>
    <submittedName>
        <fullName evidence="1">Uncharacterized protein</fullName>
    </submittedName>
</protein>
<accession>A0AAN7MAI9</accession>
<organism evidence="1 2">
    <name type="scientific">Mycteria americana</name>
    <name type="common">Wood stork</name>
    <dbReference type="NCBI Taxonomy" id="33587"/>
    <lineage>
        <taxon>Eukaryota</taxon>
        <taxon>Metazoa</taxon>
        <taxon>Chordata</taxon>
        <taxon>Craniata</taxon>
        <taxon>Vertebrata</taxon>
        <taxon>Euteleostomi</taxon>
        <taxon>Archelosauria</taxon>
        <taxon>Archosauria</taxon>
        <taxon>Dinosauria</taxon>
        <taxon>Saurischia</taxon>
        <taxon>Theropoda</taxon>
        <taxon>Coelurosauria</taxon>
        <taxon>Aves</taxon>
        <taxon>Neognathae</taxon>
        <taxon>Neoaves</taxon>
        <taxon>Aequornithes</taxon>
        <taxon>Ciconiiformes</taxon>
        <taxon>Ciconiidae</taxon>
        <taxon>Mycteria</taxon>
    </lineage>
</organism>
<dbReference type="AlphaFoldDB" id="A0AAN7MAI9"/>
<dbReference type="Proteomes" id="UP001333110">
    <property type="component" value="Unassembled WGS sequence"/>
</dbReference>
<sequence length="96" mass="10525">MSVCKAQGHFVKADLSAQFCKRSEGARLGIGTSCASANMERSTQKLSAGVRVLSINCRAQSPRVVKHWSRLPREVLESPSLEGFKRHVEVALRGMV</sequence>
<dbReference type="EMBL" id="JAUNZN010000042">
    <property type="protein sequence ID" value="KAK4806368.1"/>
    <property type="molecule type" value="Genomic_DNA"/>
</dbReference>